<keyword evidence="2" id="KW-1185">Reference proteome</keyword>
<reference evidence="1 2" key="1">
    <citation type="submission" date="2015-01" db="EMBL/GenBank/DDBJ databases">
        <title>Evolution of Trichinella species and genotypes.</title>
        <authorList>
            <person name="Korhonen P.K."/>
            <person name="Edoardo P."/>
            <person name="Giuseppe L.R."/>
            <person name="Gasser R.B."/>
        </authorList>
    </citation>
    <scope>NUCLEOTIDE SEQUENCE [LARGE SCALE GENOMIC DNA]</scope>
    <source>
        <strain evidence="1">ISS588</strain>
    </source>
</reference>
<evidence type="ECO:0000313" key="1">
    <source>
        <dbReference type="EMBL" id="KRZ25801.1"/>
    </source>
</evidence>
<name>A0A0V1ISR2_TRIPS</name>
<sequence>MKYLFTYFDKNTECCAKNLCLITIAMERKMVSFDFHFASCLSFFFKYQGDQRKCGVALCNLKILLCSSCICSAILYYNYVLDNTCSFIFFKVKFIKG</sequence>
<organism evidence="1 2">
    <name type="scientific">Trichinella pseudospiralis</name>
    <name type="common">Parasitic roundworm</name>
    <dbReference type="NCBI Taxonomy" id="6337"/>
    <lineage>
        <taxon>Eukaryota</taxon>
        <taxon>Metazoa</taxon>
        <taxon>Ecdysozoa</taxon>
        <taxon>Nematoda</taxon>
        <taxon>Enoplea</taxon>
        <taxon>Dorylaimia</taxon>
        <taxon>Trichinellida</taxon>
        <taxon>Trichinellidae</taxon>
        <taxon>Trichinella</taxon>
    </lineage>
</organism>
<gene>
    <name evidence="1" type="ORF">T4B_5600</name>
</gene>
<dbReference type="AlphaFoldDB" id="A0A0V1ISR2"/>
<comment type="caution">
    <text evidence="1">The sequence shown here is derived from an EMBL/GenBank/DDBJ whole genome shotgun (WGS) entry which is preliminary data.</text>
</comment>
<proteinExistence type="predicted"/>
<protein>
    <submittedName>
        <fullName evidence="1">Uncharacterized protein</fullName>
    </submittedName>
</protein>
<evidence type="ECO:0000313" key="2">
    <source>
        <dbReference type="Proteomes" id="UP000054805"/>
    </source>
</evidence>
<dbReference type="Proteomes" id="UP000054805">
    <property type="component" value="Unassembled WGS sequence"/>
</dbReference>
<accession>A0A0V1ISR2</accession>
<dbReference type="EMBL" id="JYDS01000095">
    <property type="protein sequence ID" value="KRZ25801.1"/>
    <property type="molecule type" value="Genomic_DNA"/>
</dbReference>